<dbReference type="GO" id="GO:0012505">
    <property type="term" value="C:endomembrane system"/>
    <property type="evidence" value="ECO:0007669"/>
    <property type="project" value="UniProtKB-SubCell"/>
</dbReference>
<feature type="domain" description="EF-hand" evidence="11">
    <location>
        <begin position="439"/>
        <end position="474"/>
    </location>
</feature>
<sequence>MRSMPNIACFSFFILLITFKVEGRALQSLAFELVSDGVDDVQPKNSYMYIKGSESSGKYCEQMYGFLPCSNNILGHLFLILVYEYLLFHGGSYLAFGGEQVFKILGPGIFGARVFDILRALPGPLIILVSGLSSDMESAQKNVATGVGLLTGSSILLLTIVWGTCVIFGSEKLKSDSNASDSSSATIKELLTGLFSIYPCFGIILEVDTRKKARIMVLSVIPLIMMQIPTLFHLSSTPSAVILMISLIVAIIFLISAFIYQIFRPHIEKRRLEYIKHGRLILRIFQRVQKQTLEMILAEDGTPNVTAINGIYNEISQYESKDLLVSEIKERLVKKNSNKNVTEEQIAEMLRIFDRNGDQIITKKEFVEGLTEFINQAKLALDRHYLPKKSLKKMYQVFIKPWIEHTRKERELRGHVISEVLRHAQSDIVGRLCKEDGTPDESAIKRLFEEIDINGDNHISKFELEKLVKDIQFVNPEMALTKMFQELDLNKDNEISEKEFVDGFTKWINTNSSHSSHSISLPHGNHQTWEDVEKVVQDNQSKGLCAWLRALGYVVLGITMLSLFARPLIASVQKFSQEVRIPSFFISFILVPLAVNFRAATSAIKESGHKKKSNTCQTIYEIYAAVFMNNILCFVVISILIYVQDITWEFSADALVVAIVCAVMGFTASFHSTFPLWTSIPAYLLYLISLLLLIPTLFHLSSTSRAVTLMIALIIAVIFLIFTFIYQIFRPHIEKTRLEYIKHGRVILRIFQHVEKQTMQMILAEDGTPNVTTINRIFNEIGQHGSKDLLLVSEIKERPLKNATETNIEEQHITEMLRIFDRNGDQIITKEEFLQGLTEFINQAKHALDMKYLPKKSLNKIYQVFIKPWIEHTRKERELKEHVISEILRHAQSDMVGRLCKDDGTPDESAIRRDNEISEKEFVDGFTKWINTNSIHAPHSISLPHGNHQTWEDVEKVVEDNQGRGVYAWLVALGNVVLGITMLSLLAEPLIASVEKFSEEVGISSFFISFILVPLATNFREATSAIKESSHKKRSNTCQTIYEIYAAVFMNNILCFVVISILIFVRDITWEFSADVLIVAIVCAVMGFTSSFRSSFPLWTAIPAYLLYLISILILIVLKDVLNYV</sequence>
<proteinExistence type="predicted"/>
<feature type="transmembrane region" description="Helical" evidence="9">
    <location>
        <begin position="622"/>
        <end position="644"/>
    </location>
</feature>
<dbReference type="InterPro" id="IPR004837">
    <property type="entry name" value="NaCa_Exmemb"/>
</dbReference>
<keyword evidence="10" id="KW-0732">Signal</keyword>
<feature type="transmembrane region" description="Helical" evidence="9">
    <location>
        <begin position="550"/>
        <end position="569"/>
    </location>
</feature>
<dbReference type="PROSITE" id="PS00018">
    <property type="entry name" value="EF_HAND_1"/>
    <property type="match status" value="4"/>
</dbReference>
<keyword evidence="13" id="KW-1185">Reference proteome</keyword>
<feature type="transmembrane region" description="Helical" evidence="9">
    <location>
        <begin position="706"/>
        <end position="729"/>
    </location>
</feature>
<evidence type="ECO:0000256" key="10">
    <source>
        <dbReference type="SAM" id="SignalP"/>
    </source>
</evidence>
<feature type="transmembrane region" description="Helical" evidence="9">
    <location>
        <begin position="73"/>
        <end position="96"/>
    </location>
</feature>
<feature type="transmembrane region" description="Helical" evidence="9">
    <location>
        <begin position="143"/>
        <end position="170"/>
    </location>
</feature>
<feature type="transmembrane region" description="Helical" evidence="9">
    <location>
        <begin position="240"/>
        <end position="263"/>
    </location>
</feature>
<evidence type="ECO:0000313" key="13">
    <source>
        <dbReference type="Proteomes" id="UP001367508"/>
    </source>
</evidence>
<evidence type="ECO:0000256" key="9">
    <source>
        <dbReference type="SAM" id="Phobius"/>
    </source>
</evidence>
<feature type="transmembrane region" description="Helical" evidence="9">
    <location>
        <begin position="1001"/>
        <end position="1019"/>
    </location>
</feature>
<keyword evidence="2" id="KW-0813">Transport</keyword>
<feature type="chain" id="PRO_5042885924" description="EF-hand domain-containing protein" evidence="10">
    <location>
        <begin position="24"/>
        <end position="1125"/>
    </location>
</feature>
<feature type="domain" description="EF-hand" evidence="11">
    <location>
        <begin position="475"/>
        <end position="510"/>
    </location>
</feature>
<evidence type="ECO:0000256" key="4">
    <source>
        <dbReference type="ARBA" id="ARBA00022692"/>
    </source>
</evidence>
<evidence type="ECO:0000259" key="11">
    <source>
        <dbReference type="PROSITE" id="PS50222"/>
    </source>
</evidence>
<evidence type="ECO:0000256" key="6">
    <source>
        <dbReference type="ARBA" id="ARBA00022989"/>
    </source>
</evidence>
<evidence type="ECO:0000256" key="3">
    <source>
        <dbReference type="ARBA" id="ARBA00022449"/>
    </source>
</evidence>
<dbReference type="EMBL" id="JAYMYQ010000009">
    <property type="protein sequence ID" value="KAK7313102.1"/>
    <property type="molecule type" value="Genomic_DNA"/>
</dbReference>
<dbReference type="InterPro" id="IPR018247">
    <property type="entry name" value="EF_Hand_1_Ca_BS"/>
</dbReference>
<keyword evidence="7" id="KW-0406">Ion transport</keyword>
<protein>
    <recommendedName>
        <fullName evidence="11">EF-hand domain-containing protein</fullName>
    </recommendedName>
</protein>
<feature type="transmembrane region" description="Helical" evidence="9">
    <location>
        <begin position="215"/>
        <end position="234"/>
    </location>
</feature>
<feature type="domain" description="EF-hand" evidence="11">
    <location>
        <begin position="808"/>
        <end position="843"/>
    </location>
</feature>
<dbReference type="InterPro" id="IPR002048">
    <property type="entry name" value="EF_hand_dom"/>
</dbReference>
<evidence type="ECO:0000256" key="7">
    <source>
        <dbReference type="ARBA" id="ARBA00023065"/>
    </source>
</evidence>
<feature type="transmembrane region" description="Helical" evidence="9">
    <location>
        <begin position="1096"/>
        <end position="1118"/>
    </location>
</feature>
<feature type="signal peptide" evidence="10">
    <location>
        <begin position="1"/>
        <end position="23"/>
    </location>
</feature>
<evidence type="ECO:0000256" key="1">
    <source>
        <dbReference type="ARBA" id="ARBA00004127"/>
    </source>
</evidence>
<dbReference type="GO" id="GO:0015369">
    <property type="term" value="F:calcium:proton antiporter activity"/>
    <property type="evidence" value="ECO:0007669"/>
    <property type="project" value="TreeGrafter"/>
</dbReference>
<evidence type="ECO:0000256" key="5">
    <source>
        <dbReference type="ARBA" id="ARBA00022837"/>
    </source>
</evidence>
<feature type="transmembrane region" description="Helical" evidence="9">
    <location>
        <begin position="650"/>
        <end position="670"/>
    </location>
</feature>
<dbReference type="GO" id="GO:0006874">
    <property type="term" value="P:intracellular calcium ion homeostasis"/>
    <property type="evidence" value="ECO:0007669"/>
    <property type="project" value="TreeGrafter"/>
</dbReference>
<feature type="transmembrane region" description="Helical" evidence="9">
    <location>
        <begin position="581"/>
        <end position="601"/>
    </location>
</feature>
<dbReference type="PANTHER" id="PTHR31503">
    <property type="entry name" value="VACUOLAR CALCIUM ION TRANSPORTER"/>
    <property type="match status" value="1"/>
</dbReference>
<feature type="domain" description="EF-hand" evidence="11">
    <location>
        <begin position="341"/>
        <end position="376"/>
    </location>
</feature>
<dbReference type="Pfam" id="PF01699">
    <property type="entry name" value="Na_Ca_ex"/>
    <property type="match status" value="2"/>
</dbReference>
<dbReference type="PROSITE" id="PS50222">
    <property type="entry name" value="EF_HAND_2"/>
    <property type="match status" value="4"/>
</dbReference>
<evidence type="ECO:0000256" key="8">
    <source>
        <dbReference type="ARBA" id="ARBA00023136"/>
    </source>
</evidence>
<feature type="transmembrane region" description="Helical" evidence="9">
    <location>
        <begin position="682"/>
        <end position="700"/>
    </location>
</feature>
<dbReference type="InterPro" id="IPR011992">
    <property type="entry name" value="EF-hand-dom_pair"/>
</dbReference>
<accession>A0AAN9KBJ2</accession>
<reference evidence="12 13" key="1">
    <citation type="submission" date="2024-01" db="EMBL/GenBank/DDBJ databases">
        <title>The genomes of 5 underutilized Papilionoideae crops provide insights into root nodulation and disease resistanc.</title>
        <authorList>
            <person name="Jiang F."/>
        </authorList>
    </citation>
    <scope>NUCLEOTIDE SEQUENCE [LARGE SCALE GENOMIC DNA]</scope>
    <source>
        <strain evidence="12">LVBAO_FW01</strain>
        <tissue evidence="12">Leaves</tissue>
    </source>
</reference>
<dbReference type="Pfam" id="PF13833">
    <property type="entry name" value="EF-hand_8"/>
    <property type="match status" value="2"/>
</dbReference>
<dbReference type="AlphaFoldDB" id="A0AAN9KBJ2"/>
<dbReference type="PANTHER" id="PTHR31503:SF79">
    <property type="entry name" value="CALCIUM-BINDING EF-HAND PROTEIN"/>
    <property type="match status" value="1"/>
</dbReference>
<feature type="transmembrane region" description="Helical" evidence="9">
    <location>
        <begin position="966"/>
        <end position="986"/>
    </location>
</feature>
<dbReference type="InterPro" id="IPR004713">
    <property type="entry name" value="CaH_exchang"/>
</dbReference>
<feature type="transmembrane region" description="Helical" evidence="9">
    <location>
        <begin position="1040"/>
        <end position="1064"/>
    </location>
</feature>
<dbReference type="SMART" id="SM00054">
    <property type="entry name" value="EFh"/>
    <property type="match status" value="4"/>
</dbReference>
<comment type="subcellular location">
    <subcellularLocation>
        <location evidence="1">Endomembrane system</location>
        <topology evidence="1">Multi-pass membrane protein</topology>
    </subcellularLocation>
</comment>
<organism evidence="12 13">
    <name type="scientific">Canavalia gladiata</name>
    <name type="common">Sword bean</name>
    <name type="synonym">Dolichos gladiatus</name>
    <dbReference type="NCBI Taxonomy" id="3824"/>
    <lineage>
        <taxon>Eukaryota</taxon>
        <taxon>Viridiplantae</taxon>
        <taxon>Streptophyta</taxon>
        <taxon>Embryophyta</taxon>
        <taxon>Tracheophyta</taxon>
        <taxon>Spermatophyta</taxon>
        <taxon>Magnoliopsida</taxon>
        <taxon>eudicotyledons</taxon>
        <taxon>Gunneridae</taxon>
        <taxon>Pentapetalae</taxon>
        <taxon>rosids</taxon>
        <taxon>fabids</taxon>
        <taxon>Fabales</taxon>
        <taxon>Fabaceae</taxon>
        <taxon>Papilionoideae</taxon>
        <taxon>50 kb inversion clade</taxon>
        <taxon>NPAAA clade</taxon>
        <taxon>indigoferoid/millettioid clade</taxon>
        <taxon>Phaseoleae</taxon>
        <taxon>Canavalia</taxon>
    </lineage>
</organism>
<feature type="transmembrane region" description="Helical" evidence="9">
    <location>
        <begin position="1070"/>
        <end position="1089"/>
    </location>
</feature>
<dbReference type="GO" id="GO:0005509">
    <property type="term" value="F:calcium ion binding"/>
    <property type="evidence" value="ECO:0007669"/>
    <property type="project" value="InterPro"/>
</dbReference>
<keyword evidence="8 9" id="KW-0472">Membrane</keyword>
<keyword evidence="3" id="KW-0050">Antiport</keyword>
<feature type="transmembrane region" description="Helical" evidence="9">
    <location>
        <begin position="190"/>
        <end position="208"/>
    </location>
</feature>
<evidence type="ECO:0000313" key="12">
    <source>
        <dbReference type="EMBL" id="KAK7313102.1"/>
    </source>
</evidence>
<gene>
    <name evidence="12" type="ORF">VNO77_37513</name>
</gene>
<keyword evidence="4 9" id="KW-0812">Transmembrane</keyword>
<keyword evidence="6 9" id="KW-1133">Transmembrane helix</keyword>
<comment type="caution">
    <text evidence="12">The sequence shown here is derived from an EMBL/GenBank/DDBJ whole genome shotgun (WGS) entry which is preliminary data.</text>
</comment>
<dbReference type="Proteomes" id="UP001367508">
    <property type="component" value="Unassembled WGS sequence"/>
</dbReference>
<dbReference type="Pfam" id="PF13499">
    <property type="entry name" value="EF-hand_7"/>
    <property type="match status" value="1"/>
</dbReference>
<dbReference type="Gene3D" id="1.10.238.10">
    <property type="entry name" value="EF-hand"/>
    <property type="match status" value="3"/>
</dbReference>
<keyword evidence="5" id="KW-0106">Calcium</keyword>
<name>A0AAN9KBJ2_CANGL</name>
<dbReference type="CDD" id="cd00051">
    <property type="entry name" value="EFh"/>
    <property type="match status" value="1"/>
</dbReference>
<evidence type="ECO:0000256" key="2">
    <source>
        <dbReference type="ARBA" id="ARBA00022448"/>
    </source>
</evidence>
<dbReference type="SUPFAM" id="SSF47473">
    <property type="entry name" value="EF-hand"/>
    <property type="match status" value="2"/>
</dbReference>
<dbReference type="GO" id="GO:0016020">
    <property type="term" value="C:membrane"/>
    <property type="evidence" value="ECO:0007669"/>
    <property type="project" value="InterPro"/>
</dbReference>